<organism evidence="3 4">
    <name type="scientific">Cryptosporidium xiaoi</name>
    <dbReference type="NCBI Taxonomy" id="659607"/>
    <lineage>
        <taxon>Eukaryota</taxon>
        <taxon>Sar</taxon>
        <taxon>Alveolata</taxon>
        <taxon>Apicomplexa</taxon>
        <taxon>Conoidasida</taxon>
        <taxon>Coccidia</taxon>
        <taxon>Eucoccidiorida</taxon>
        <taxon>Eimeriorina</taxon>
        <taxon>Cryptosporidiidae</taxon>
        <taxon>Cryptosporidium</taxon>
    </lineage>
</organism>
<evidence type="ECO:0000313" key="4">
    <source>
        <dbReference type="Proteomes" id="UP001311799"/>
    </source>
</evidence>
<gene>
    <name evidence="3" type="ORF">RS030_193023</name>
</gene>
<feature type="chain" id="PRO_5043497164" evidence="2">
    <location>
        <begin position="26"/>
        <end position="328"/>
    </location>
</feature>
<feature type="region of interest" description="Disordered" evidence="1">
    <location>
        <begin position="276"/>
        <end position="328"/>
    </location>
</feature>
<keyword evidence="2" id="KW-0732">Signal</keyword>
<evidence type="ECO:0000313" key="3">
    <source>
        <dbReference type="EMBL" id="KAK6589921.1"/>
    </source>
</evidence>
<feature type="signal peptide" evidence="2">
    <location>
        <begin position="1"/>
        <end position="25"/>
    </location>
</feature>
<evidence type="ECO:0000256" key="1">
    <source>
        <dbReference type="SAM" id="MobiDB-lite"/>
    </source>
</evidence>
<comment type="caution">
    <text evidence="3">The sequence shown here is derived from an EMBL/GenBank/DDBJ whole genome shotgun (WGS) entry which is preliminary data.</text>
</comment>
<proteinExistence type="predicted"/>
<dbReference type="EMBL" id="JAWDEY010000010">
    <property type="protein sequence ID" value="KAK6589921.1"/>
    <property type="molecule type" value="Genomic_DNA"/>
</dbReference>
<dbReference type="AlphaFoldDB" id="A0AAV9Y3P4"/>
<protein>
    <submittedName>
        <fullName evidence="3">Uncharacterized protein</fullName>
    </submittedName>
</protein>
<sequence>MRSIINVIIIHSLILLSFGTGSVFSSRNARNIVTRIQSSISKNKILNRRELNSGTKSDACKIKVCLNENHLKSINYIRRYQLLGDDDRSKISELSAKSMKERCILPFSGLTYSIPQKTECSWKDVYLKQKHSIPLCERLLLQGTQLSIRASIKQSDNSYSAGININKYVISTRNTINLQDITREYMNNVKTAKIPAITETGALGIISDETVKSEKKEPISDPVNAIIEKISAEIKQKSALEQAMISVPVPPTNEVYTSDGVSHSEFDNKKNLFSHNIPDIQGAPEAGSFQKKMLREPRRLPPGSEDEMRRYLSSKVRITRSSDSKRNT</sequence>
<reference evidence="3 4" key="1">
    <citation type="submission" date="2023-10" db="EMBL/GenBank/DDBJ databases">
        <title>Comparative genomics analysis reveals potential genetic determinants of host preference in Cryptosporidium xiaoi.</title>
        <authorList>
            <person name="Xiao L."/>
            <person name="Li J."/>
        </authorList>
    </citation>
    <scope>NUCLEOTIDE SEQUENCE [LARGE SCALE GENOMIC DNA]</scope>
    <source>
        <strain evidence="3 4">52996</strain>
    </source>
</reference>
<dbReference type="Proteomes" id="UP001311799">
    <property type="component" value="Unassembled WGS sequence"/>
</dbReference>
<keyword evidence="4" id="KW-1185">Reference proteome</keyword>
<name>A0AAV9Y3P4_9CRYT</name>
<accession>A0AAV9Y3P4</accession>
<evidence type="ECO:0000256" key="2">
    <source>
        <dbReference type="SAM" id="SignalP"/>
    </source>
</evidence>